<accession>A0ABQ9CX75</accession>
<sequence length="128" mass="14428">MMTPPKMILNQEENLCSAREAVDAPSLELFKPRLDGALSNLVHWLAPLPMGLELDGLFHSKPFYYSYDSMKQLVSHSSQSKVRHEGIECTLSKSADDSKLSVVVGRPEGWDSIQRDLDKLKKWPMGII</sequence>
<keyword evidence="2" id="KW-1185">Reference proteome</keyword>
<organism evidence="1 2">
    <name type="scientific">Willisornis vidua</name>
    <name type="common">Xingu scale-backed antbird</name>
    <dbReference type="NCBI Taxonomy" id="1566151"/>
    <lineage>
        <taxon>Eukaryota</taxon>
        <taxon>Metazoa</taxon>
        <taxon>Chordata</taxon>
        <taxon>Craniata</taxon>
        <taxon>Vertebrata</taxon>
        <taxon>Euteleostomi</taxon>
        <taxon>Archelosauria</taxon>
        <taxon>Archosauria</taxon>
        <taxon>Dinosauria</taxon>
        <taxon>Saurischia</taxon>
        <taxon>Theropoda</taxon>
        <taxon>Coelurosauria</taxon>
        <taxon>Aves</taxon>
        <taxon>Neognathae</taxon>
        <taxon>Neoaves</taxon>
        <taxon>Telluraves</taxon>
        <taxon>Australaves</taxon>
        <taxon>Passeriformes</taxon>
        <taxon>Thamnophilidae</taxon>
        <taxon>Willisornis</taxon>
    </lineage>
</organism>
<reference evidence="1" key="1">
    <citation type="submission" date="2019-10" db="EMBL/GenBank/DDBJ databases">
        <authorList>
            <person name="Soares A.E.R."/>
            <person name="Aleixo A."/>
            <person name="Schneider P."/>
            <person name="Miyaki C.Y."/>
            <person name="Schneider M.P."/>
            <person name="Mello C."/>
            <person name="Vasconcelos A.T.R."/>
        </authorList>
    </citation>
    <scope>NUCLEOTIDE SEQUENCE</scope>
    <source>
        <tissue evidence="1">Muscle</tissue>
    </source>
</reference>
<evidence type="ECO:0000313" key="1">
    <source>
        <dbReference type="EMBL" id="KAJ7410847.1"/>
    </source>
</evidence>
<dbReference type="Proteomes" id="UP001145742">
    <property type="component" value="Unassembled WGS sequence"/>
</dbReference>
<comment type="caution">
    <text evidence="1">The sequence shown here is derived from an EMBL/GenBank/DDBJ whole genome shotgun (WGS) entry which is preliminary data.</text>
</comment>
<gene>
    <name evidence="1" type="ORF">WISP_105895</name>
</gene>
<evidence type="ECO:0000313" key="2">
    <source>
        <dbReference type="Proteomes" id="UP001145742"/>
    </source>
</evidence>
<dbReference type="EMBL" id="WHWB01034380">
    <property type="protein sequence ID" value="KAJ7410847.1"/>
    <property type="molecule type" value="Genomic_DNA"/>
</dbReference>
<proteinExistence type="predicted"/>
<name>A0ABQ9CX75_9PASS</name>
<protein>
    <submittedName>
        <fullName evidence="1">Uncharacterized protein</fullName>
    </submittedName>
</protein>